<name>F3QTX7_9BACT</name>
<comment type="caution">
    <text evidence="1">The sequence shown here is derived from an EMBL/GenBank/DDBJ whole genome shotgun (WGS) entry which is preliminary data.</text>
</comment>
<dbReference type="Proteomes" id="UP000005546">
    <property type="component" value="Unassembled WGS sequence"/>
</dbReference>
<reference evidence="1 2" key="1">
    <citation type="submission" date="2011-02" db="EMBL/GenBank/DDBJ databases">
        <authorList>
            <person name="Weinstock G."/>
            <person name="Sodergren E."/>
            <person name="Clifton S."/>
            <person name="Fulton L."/>
            <person name="Fulton B."/>
            <person name="Courtney L."/>
            <person name="Fronick C."/>
            <person name="Harrison M."/>
            <person name="Strong C."/>
            <person name="Farmer C."/>
            <person name="Delahaunty K."/>
            <person name="Markovic C."/>
            <person name="Hall O."/>
            <person name="Minx P."/>
            <person name="Tomlinson C."/>
            <person name="Mitreva M."/>
            <person name="Hou S."/>
            <person name="Chen J."/>
            <person name="Wollam A."/>
            <person name="Pepin K.H."/>
            <person name="Johnson M."/>
            <person name="Bhonagiri V."/>
            <person name="Zhang X."/>
            <person name="Suruliraj S."/>
            <person name="Warren W."/>
            <person name="Chinwalla A."/>
            <person name="Mardis E.R."/>
            <person name="Wilson R.K."/>
        </authorList>
    </citation>
    <scope>NUCLEOTIDE SEQUENCE [LARGE SCALE GENOMIC DNA]</scope>
    <source>
        <strain evidence="1 2">YIT 11841</strain>
    </source>
</reference>
<evidence type="ECO:0000313" key="1">
    <source>
        <dbReference type="EMBL" id="EGG54386.1"/>
    </source>
</evidence>
<dbReference type="AlphaFoldDB" id="F3QTX7"/>
<evidence type="ECO:0008006" key="3">
    <source>
        <dbReference type="Google" id="ProtNLM"/>
    </source>
</evidence>
<gene>
    <name evidence="1" type="ORF">HMPREF9442_01646</name>
</gene>
<keyword evidence="2" id="KW-1185">Reference proteome</keyword>
<organism evidence="1 2">
    <name type="scientific">Paraprevotella xylaniphila YIT 11841</name>
    <dbReference type="NCBI Taxonomy" id="762982"/>
    <lineage>
        <taxon>Bacteria</taxon>
        <taxon>Pseudomonadati</taxon>
        <taxon>Bacteroidota</taxon>
        <taxon>Bacteroidia</taxon>
        <taxon>Bacteroidales</taxon>
        <taxon>Prevotellaceae</taxon>
        <taxon>Paraprevotella</taxon>
    </lineage>
</organism>
<dbReference type="Gene3D" id="2.40.128.410">
    <property type="match status" value="1"/>
</dbReference>
<dbReference type="InterPro" id="IPR025347">
    <property type="entry name" value="DUF4251"/>
</dbReference>
<dbReference type="EMBL" id="AFBR01000040">
    <property type="protein sequence ID" value="EGG54386.1"/>
    <property type="molecule type" value="Genomic_DNA"/>
</dbReference>
<accession>F3QTX7</accession>
<dbReference type="STRING" id="762982.HMPREF9442_01646"/>
<dbReference type="Pfam" id="PF14059">
    <property type="entry name" value="DUF4251"/>
    <property type="match status" value="1"/>
</dbReference>
<protein>
    <recommendedName>
        <fullName evidence="3">DUF4251 domain-containing protein</fullName>
    </recommendedName>
</protein>
<sequence length="150" mass="17046">MRTKYCFFVIFWGLCPDLSRAQDTKPFDADSFNVDVTYMMPVSYPARTLSYGYGVALRNDSAFVYLPYMGRVYQPALNDDGLRFALPAKDVKARNMGDKGKRVEFSVRKVPVVYKFTVTGYEGGRADIILIPSNAQSISYSGYWNEENQP</sequence>
<dbReference type="HOGENOM" id="CLU_1747867_0_0_10"/>
<proteinExistence type="predicted"/>
<evidence type="ECO:0000313" key="2">
    <source>
        <dbReference type="Proteomes" id="UP000005546"/>
    </source>
</evidence>
<dbReference type="RefSeq" id="WP_008626895.1">
    <property type="nucleotide sequence ID" value="NZ_GL883841.1"/>
</dbReference>